<dbReference type="GO" id="GO:0003676">
    <property type="term" value="F:nucleic acid binding"/>
    <property type="evidence" value="ECO:0007669"/>
    <property type="project" value="InterPro"/>
</dbReference>
<feature type="non-terminal residue" evidence="1">
    <location>
        <position position="75"/>
    </location>
</feature>
<reference evidence="1 2" key="1">
    <citation type="journal article" date="2010" name="Science">
        <title>Genomic comparison of the ants Camponotus floridanus and Harpegnathos saltator.</title>
        <authorList>
            <person name="Bonasio R."/>
            <person name="Zhang G."/>
            <person name="Ye C."/>
            <person name="Mutti N.S."/>
            <person name="Fang X."/>
            <person name="Qin N."/>
            <person name="Donahue G."/>
            <person name="Yang P."/>
            <person name="Li Q."/>
            <person name="Li C."/>
            <person name="Zhang P."/>
            <person name="Huang Z."/>
            <person name="Berger S.L."/>
            <person name="Reinberg D."/>
            <person name="Wang J."/>
            <person name="Liebig J."/>
        </authorList>
    </citation>
    <scope>NUCLEOTIDE SEQUENCE [LARGE SCALE GENOMIC DNA]</scope>
    <source>
        <strain evidence="1 2">R22 G/1</strain>
    </source>
</reference>
<dbReference type="Gene3D" id="3.30.420.10">
    <property type="entry name" value="Ribonuclease H-like superfamily/Ribonuclease H"/>
    <property type="match status" value="1"/>
</dbReference>
<gene>
    <name evidence="1" type="ORF">EAI_00485</name>
</gene>
<dbReference type="InterPro" id="IPR036397">
    <property type="entry name" value="RNaseH_sf"/>
</dbReference>
<sequence length="75" mass="8937">KSNIYGRPAISKPLIMDANAKLRKKWYHDHKTWTIDWKNVVWSDESSFTLFPTNGRVYVWRIPKKVYDPDCLLPT</sequence>
<dbReference type="Proteomes" id="UP000008237">
    <property type="component" value="Unassembled WGS sequence"/>
</dbReference>
<organism evidence="2">
    <name type="scientific">Harpegnathos saltator</name>
    <name type="common">Jerdon's jumping ant</name>
    <dbReference type="NCBI Taxonomy" id="610380"/>
    <lineage>
        <taxon>Eukaryota</taxon>
        <taxon>Metazoa</taxon>
        <taxon>Ecdysozoa</taxon>
        <taxon>Arthropoda</taxon>
        <taxon>Hexapoda</taxon>
        <taxon>Insecta</taxon>
        <taxon>Pterygota</taxon>
        <taxon>Neoptera</taxon>
        <taxon>Endopterygota</taxon>
        <taxon>Hymenoptera</taxon>
        <taxon>Apocrita</taxon>
        <taxon>Aculeata</taxon>
        <taxon>Formicoidea</taxon>
        <taxon>Formicidae</taxon>
        <taxon>Ponerinae</taxon>
        <taxon>Ponerini</taxon>
        <taxon>Harpegnathos</taxon>
    </lineage>
</organism>
<name>E2C8B7_HARSA</name>
<dbReference type="AlphaFoldDB" id="E2C8B7"/>
<evidence type="ECO:0000313" key="1">
    <source>
        <dbReference type="EMBL" id="EFN75807.1"/>
    </source>
</evidence>
<feature type="non-terminal residue" evidence="1">
    <location>
        <position position="1"/>
    </location>
</feature>
<keyword evidence="2" id="KW-1185">Reference proteome</keyword>
<accession>E2C8B7</accession>
<protein>
    <submittedName>
        <fullName evidence="1">Transposable element Tcb1 transposase</fullName>
    </submittedName>
</protein>
<dbReference type="InParanoid" id="E2C8B7"/>
<evidence type="ECO:0000313" key="2">
    <source>
        <dbReference type="Proteomes" id="UP000008237"/>
    </source>
</evidence>
<proteinExistence type="predicted"/>
<dbReference type="EMBL" id="GL453640">
    <property type="protein sequence ID" value="EFN75807.1"/>
    <property type="molecule type" value="Genomic_DNA"/>
</dbReference>